<dbReference type="AlphaFoldDB" id="A0A3D8Q2B2"/>
<evidence type="ECO:0000256" key="3">
    <source>
        <dbReference type="ARBA" id="ARBA00023145"/>
    </source>
</evidence>
<evidence type="ECO:0000313" key="5">
    <source>
        <dbReference type="EMBL" id="RDW21748.1"/>
    </source>
</evidence>
<comment type="subunit">
    <text evidence="4">Homotetramer.</text>
</comment>
<evidence type="ECO:0000256" key="1">
    <source>
        <dbReference type="ARBA" id="ARBA00022670"/>
    </source>
</evidence>
<keyword evidence="3 4" id="KW-0865">Zymogen</keyword>
<comment type="caution">
    <text evidence="5">The sequence shown here is derived from an EMBL/GenBank/DDBJ whole genome shotgun (WGS) entry which is preliminary data.</text>
</comment>
<dbReference type="OrthoDB" id="9777293at2"/>
<evidence type="ECO:0000256" key="4">
    <source>
        <dbReference type="HAMAP-Rule" id="MF_00626"/>
    </source>
</evidence>
<proteinExistence type="inferred from homology"/>
<dbReference type="Gene3D" id="3.40.50.1450">
    <property type="entry name" value="HybD-like"/>
    <property type="match status" value="2"/>
</dbReference>
<dbReference type="EMBL" id="PIOD01000002">
    <property type="protein sequence ID" value="RDW21748.1"/>
    <property type="molecule type" value="Genomic_DNA"/>
</dbReference>
<dbReference type="RefSeq" id="WP_115748204.1">
    <property type="nucleotide sequence ID" value="NZ_PIOD01000002.1"/>
</dbReference>
<sequence length="365" mass="40029">MEDTNKVYQVRTDLAVEARDMYVETEEKQESHIKGVTFKERAERDVNISYVEIDEEGAKLLGKKAGSYVTIYADGVKKQDTARQEAAARILAKELEQLIAKNNISENSTGLIVGLGNWNVTPDALGPMAVEKVLVTSHLFRLNYETVSEGYRPVAAVTPGVMGVTGIETGDIIHGIVENFKPDFVIAIDALASRSIERVNETIQLSDSGIHPGSGVGNKRKEISFETLGIPVIAIGVPTVVDAVTITSDTIDFILKHFGREWNEKDRPSKSLAPAGLSFGGKKFTEEDLPDDQKRKTFLGIVGTLPEEEKRKLIEEVLTPIGHNMMVTPKEVDGFMIDMSNVIANGINAALHQNVDVDNFASYSR</sequence>
<feature type="chain" id="PRO_5023251339" description="Germination protease" evidence="4">
    <location>
        <begin position="14"/>
        <end position="365"/>
    </location>
</feature>
<feature type="propeptide" id="PRO_5017839687" evidence="4">
    <location>
        <begin position="1"/>
        <end position="13"/>
    </location>
</feature>
<dbReference type="PIRSF" id="PIRSF019549">
    <property type="entry name" value="Peptidase_A25"/>
    <property type="match status" value="1"/>
</dbReference>
<dbReference type="NCBIfam" id="TIGR01441">
    <property type="entry name" value="GPR"/>
    <property type="match status" value="1"/>
</dbReference>
<comment type="similarity">
    <text evidence="4">Belongs to the peptidase A25 family.</text>
</comment>
<comment type="function">
    <text evidence="4">Initiates the rapid degradation of small, acid-soluble proteins during spore germination.</text>
</comment>
<organism evidence="5 6">
    <name type="scientific">Oceanobacillus chungangensis</name>
    <dbReference type="NCBI Taxonomy" id="1229152"/>
    <lineage>
        <taxon>Bacteria</taxon>
        <taxon>Bacillati</taxon>
        <taxon>Bacillota</taxon>
        <taxon>Bacilli</taxon>
        <taxon>Bacillales</taxon>
        <taxon>Bacillaceae</taxon>
        <taxon>Oceanobacillus</taxon>
    </lineage>
</organism>
<name>A0A3D8Q2B2_9BACI</name>
<dbReference type="GO" id="GO:0004222">
    <property type="term" value="F:metalloendopeptidase activity"/>
    <property type="evidence" value="ECO:0007669"/>
    <property type="project" value="UniProtKB-UniRule"/>
</dbReference>
<dbReference type="SUPFAM" id="SSF53163">
    <property type="entry name" value="HybD-like"/>
    <property type="match status" value="1"/>
</dbReference>
<dbReference type="Pfam" id="PF03418">
    <property type="entry name" value="Peptidase_A25"/>
    <property type="match status" value="1"/>
</dbReference>
<dbReference type="GO" id="GO:0009847">
    <property type="term" value="P:spore germination"/>
    <property type="evidence" value="ECO:0007669"/>
    <property type="project" value="UniProtKB-UniRule"/>
</dbReference>
<gene>
    <name evidence="4" type="primary">gpr</name>
    <name evidence="5" type="ORF">CWR45_02415</name>
</gene>
<dbReference type="GO" id="GO:0006508">
    <property type="term" value="P:proteolysis"/>
    <property type="evidence" value="ECO:0007669"/>
    <property type="project" value="UniProtKB-UniRule"/>
</dbReference>
<evidence type="ECO:0000313" key="6">
    <source>
        <dbReference type="Proteomes" id="UP000256520"/>
    </source>
</evidence>
<keyword evidence="1 4" id="KW-0645">Protease</keyword>
<dbReference type="Proteomes" id="UP000256520">
    <property type="component" value="Unassembled WGS sequence"/>
</dbReference>
<dbReference type="EC" id="3.4.24.78" evidence="4"/>
<keyword evidence="6" id="KW-1185">Reference proteome</keyword>
<accession>A0A3D8Q2B2</accession>
<evidence type="ECO:0000256" key="2">
    <source>
        <dbReference type="ARBA" id="ARBA00022801"/>
    </source>
</evidence>
<comment type="PTM">
    <text evidence="4">Autoproteolytically processed. The inactive tetrameric zymogen termed p46 autoprocesses to a smaller form termed p41, which is active only during spore germination.</text>
</comment>
<protein>
    <recommendedName>
        <fullName evidence="4">Germination protease</fullName>
        <ecNumber evidence="4">3.4.24.78</ecNumber>
    </recommendedName>
    <alternativeName>
        <fullName evidence="4">GPR endopeptidase</fullName>
    </alternativeName>
    <alternativeName>
        <fullName evidence="4">Germination proteinase</fullName>
    </alternativeName>
    <alternativeName>
        <fullName evidence="4">Spore protease</fullName>
    </alternativeName>
</protein>
<dbReference type="InterPro" id="IPR023430">
    <property type="entry name" value="Pept_HybD-like_dom_sf"/>
</dbReference>
<comment type="catalytic activity">
    <reaction evidence="4">
        <text>Endopeptidase action with P4 Glu or Asp, P1 preferably Glu &gt; Asp, P1' hydrophobic and P2' Ala.</text>
        <dbReference type="EC" id="3.4.24.78"/>
    </reaction>
</comment>
<reference evidence="6" key="1">
    <citation type="submission" date="2017-11" db="EMBL/GenBank/DDBJ databases">
        <authorList>
            <person name="Zhu W."/>
        </authorList>
    </citation>
    <scope>NUCLEOTIDE SEQUENCE [LARGE SCALE GENOMIC DNA]</scope>
    <source>
        <strain evidence="6">CAU 1051</strain>
    </source>
</reference>
<keyword evidence="2 4" id="KW-0378">Hydrolase</keyword>
<dbReference type="HAMAP" id="MF_00626">
    <property type="entry name" value="Germination_prot"/>
    <property type="match status" value="1"/>
</dbReference>
<dbReference type="InterPro" id="IPR005080">
    <property type="entry name" value="Peptidase_A25"/>
</dbReference>